<dbReference type="InterPro" id="IPR003591">
    <property type="entry name" value="Leu-rich_rpt_typical-subtyp"/>
</dbReference>
<evidence type="ECO:0000256" key="1">
    <source>
        <dbReference type="ARBA" id="ARBA00022614"/>
    </source>
</evidence>
<keyword evidence="6" id="KW-1185">Reference proteome</keyword>
<keyword evidence="2" id="KW-0677">Repeat</keyword>
<dbReference type="InterPro" id="IPR011009">
    <property type="entry name" value="Kinase-like_dom_sf"/>
</dbReference>
<dbReference type="InterPro" id="IPR032675">
    <property type="entry name" value="LRR_dom_sf"/>
</dbReference>
<keyword evidence="1" id="KW-0433">Leucine-rich repeat</keyword>
<organism evidence="5 6">
    <name type="scientific">Diaporthe eres</name>
    <name type="common">Phomopsis oblonga</name>
    <dbReference type="NCBI Taxonomy" id="83184"/>
    <lineage>
        <taxon>Eukaryota</taxon>
        <taxon>Fungi</taxon>
        <taxon>Dikarya</taxon>
        <taxon>Ascomycota</taxon>
        <taxon>Pezizomycotina</taxon>
        <taxon>Sordariomycetes</taxon>
        <taxon>Sordariomycetidae</taxon>
        <taxon>Diaporthales</taxon>
        <taxon>Diaporthaceae</taxon>
        <taxon>Diaporthe</taxon>
        <taxon>Diaporthe eres species complex</taxon>
    </lineage>
</organism>
<dbReference type="Gene3D" id="3.80.10.10">
    <property type="entry name" value="Ribonuclease Inhibitor"/>
    <property type="match status" value="1"/>
</dbReference>
<dbReference type="Pfam" id="PF00560">
    <property type="entry name" value="LRR_1"/>
    <property type="match status" value="1"/>
</dbReference>
<dbReference type="SUPFAM" id="SSF52058">
    <property type="entry name" value="L domain-like"/>
    <property type="match status" value="1"/>
</dbReference>
<dbReference type="Gene3D" id="1.10.510.10">
    <property type="entry name" value="Transferase(Phosphotransferase) domain 1"/>
    <property type="match status" value="1"/>
</dbReference>
<sequence>MHDLEILQSGGYKDAALTKLKLTCPLQTFPTEIFDLGASLEQLDLSGTGLSSLPPDFGQNLPNLKIAFFSQCAFSTFPSALASCPRLEMVAFRGNGMAVIPEDALPPQLRWLILTDNKLSSLPRSIGKCERLQKCMLAGNRLQTLPDEMQHCKKLGLLRLSSNRLHKLPDWLFNMPELAFLSFAGNPCSASEAVALSDDRQLGLAHVDWSELEVQHTLGEGASGIISKGLWRIDPSTTEEVAIKLFRGALTSDGTPEDEMAAYIAAGQHQNIIDVLGRIHGHPDEANGAFKGGLVMQLIPPFYQTLGQPPSLLTCTRDTYPEGARLSVENAVSIFEDIAAAAAHLHYKKVAHGDLYAHNILTSEDGHALLGDFGAATVHGGKVPPLVEKLEVLAFAHLVEDLLGLVTVATDEHRAVVKGLQDLHRRCSAKTVSGRPTFKQLLVEIKRIHGGKASSRLPN</sequence>
<dbReference type="InterPro" id="IPR000719">
    <property type="entry name" value="Prot_kinase_dom"/>
</dbReference>
<proteinExistence type="predicted"/>
<dbReference type="Proteomes" id="UP001430848">
    <property type="component" value="Unassembled WGS sequence"/>
</dbReference>
<dbReference type="PANTHER" id="PTHR48051:SF1">
    <property type="entry name" value="RAS SUPPRESSOR PROTEIN 1"/>
    <property type="match status" value="1"/>
</dbReference>
<feature type="binding site" evidence="3">
    <location>
        <position position="244"/>
    </location>
    <ligand>
        <name>ATP</name>
        <dbReference type="ChEBI" id="CHEBI:30616"/>
    </ligand>
</feature>
<dbReference type="Pfam" id="PF13855">
    <property type="entry name" value="LRR_8"/>
    <property type="match status" value="1"/>
</dbReference>
<evidence type="ECO:0000256" key="2">
    <source>
        <dbReference type="ARBA" id="ARBA00022737"/>
    </source>
</evidence>
<dbReference type="InterPro" id="IPR050216">
    <property type="entry name" value="LRR_domain-containing"/>
</dbReference>
<dbReference type="SMART" id="SM00369">
    <property type="entry name" value="LRR_TYP"/>
    <property type="match status" value="3"/>
</dbReference>
<dbReference type="Pfam" id="PF07714">
    <property type="entry name" value="PK_Tyr_Ser-Thr"/>
    <property type="match status" value="1"/>
</dbReference>
<evidence type="ECO:0000259" key="4">
    <source>
        <dbReference type="PROSITE" id="PS50011"/>
    </source>
</evidence>
<dbReference type="PROSITE" id="PS00107">
    <property type="entry name" value="PROTEIN_KINASE_ATP"/>
    <property type="match status" value="1"/>
</dbReference>
<name>A0ABR1PB24_DIAER</name>
<dbReference type="InterPro" id="IPR001611">
    <property type="entry name" value="Leu-rich_rpt"/>
</dbReference>
<dbReference type="PROSITE" id="PS50011">
    <property type="entry name" value="PROTEIN_KINASE_DOM"/>
    <property type="match status" value="1"/>
</dbReference>
<protein>
    <recommendedName>
        <fullName evidence="4">Protein kinase domain-containing protein</fullName>
    </recommendedName>
</protein>
<comment type="caution">
    <text evidence="5">The sequence shown here is derived from an EMBL/GenBank/DDBJ whole genome shotgun (WGS) entry which is preliminary data.</text>
</comment>
<gene>
    <name evidence="5" type="ORF">SLS63_005548</name>
</gene>
<accession>A0ABR1PB24</accession>
<evidence type="ECO:0000256" key="3">
    <source>
        <dbReference type="PROSITE-ProRule" id="PRU10141"/>
    </source>
</evidence>
<keyword evidence="3" id="KW-0067">ATP-binding</keyword>
<reference evidence="5 6" key="1">
    <citation type="submission" date="2024-02" db="EMBL/GenBank/DDBJ databases">
        <title>De novo assembly and annotation of 12 fungi associated with fruit tree decline syndrome in Ontario, Canada.</title>
        <authorList>
            <person name="Sulman M."/>
            <person name="Ellouze W."/>
            <person name="Ilyukhin E."/>
        </authorList>
    </citation>
    <scope>NUCLEOTIDE SEQUENCE [LARGE SCALE GENOMIC DNA]</scope>
    <source>
        <strain evidence="5 6">M169</strain>
    </source>
</reference>
<dbReference type="Gene3D" id="3.30.200.20">
    <property type="entry name" value="Phosphorylase Kinase, domain 1"/>
    <property type="match status" value="1"/>
</dbReference>
<dbReference type="SUPFAM" id="SSF56112">
    <property type="entry name" value="Protein kinase-like (PK-like)"/>
    <property type="match status" value="1"/>
</dbReference>
<evidence type="ECO:0000313" key="5">
    <source>
        <dbReference type="EMBL" id="KAK7730878.1"/>
    </source>
</evidence>
<keyword evidence="3" id="KW-0547">Nucleotide-binding</keyword>
<dbReference type="InterPro" id="IPR001245">
    <property type="entry name" value="Ser-Thr/Tyr_kinase_cat_dom"/>
</dbReference>
<dbReference type="PANTHER" id="PTHR48051">
    <property type="match status" value="1"/>
</dbReference>
<dbReference type="InterPro" id="IPR017441">
    <property type="entry name" value="Protein_kinase_ATP_BS"/>
</dbReference>
<feature type="domain" description="Protein kinase" evidence="4">
    <location>
        <begin position="212"/>
        <end position="459"/>
    </location>
</feature>
<evidence type="ECO:0000313" key="6">
    <source>
        <dbReference type="Proteomes" id="UP001430848"/>
    </source>
</evidence>
<dbReference type="EMBL" id="JAKNSF020000024">
    <property type="protein sequence ID" value="KAK7730878.1"/>
    <property type="molecule type" value="Genomic_DNA"/>
</dbReference>